<evidence type="ECO:0000313" key="4">
    <source>
        <dbReference type="Proteomes" id="UP000293865"/>
    </source>
</evidence>
<gene>
    <name evidence="3" type="ORF">ESP51_17425</name>
</gene>
<comment type="caution">
    <text evidence="3">The sequence shown here is derived from an EMBL/GenBank/DDBJ whole genome shotgun (WGS) entry which is preliminary data.</text>
</comment>
<dbReference type="AlphaFoldDB" id="A0A4Q2KSR4"/>
<dbReference type="Gene3D" id="3.20.20.100">
    <property type="entry name" value="NADP-dependent oxidoreductase domain"/>
    <property type="match status" value="1"/>
</dbReference>
<evidence type="ECO:0000313" key="3">
    <source>
        <dbReference type="EMBL" id="RXZ67520.1"/>
    </source>
</evidence>
<keyword evidence="4" id="KW-1185">Reference proteome</keyword>
<evidence type="ECO:0000256" key="1">
    <source>
        <dbReference type="SAM" id="MobiDB-lite"/>
    </source>
</evidence>
<protein>
    <submittedName>
        <fullName evidence="3">Aldo/keto reductase</fullName>
    </submittedName>
</protein>
<feature type="region of interest" description="Disordered" evidence="1">
    <location>
        <begin position="1"/>
        <end position="39"/>
    </location>
</feature>
<dbReference type="OrthoDB" id="9768793at2"/>
<sequence>MLGTRAIATDTGPIPTTGADRGAGFHSESVATNPLSGPITVPQKRTIGETGITVHPLALGGSTFGWTLGVDDSFDVLDRFAGVGGSLIDTADSYAAGRSESIIGKWMASRGTRDRMRIMTKIGRHHDHRGLAPDEITAAVDDSLTRLGTDRIDLLFFHGDDPAVPLEESLGSVDALIAAGKVGAIGASDFAPERLIEARVLAANGLPRFQALTTGYNLLERRPFEGAPELVAHAQGLAVLPYFALANGFLGGAVRRRSDVRHDARGARQAHHLGRRGHRVLAALDEIAFARGVQPATIAIAWLLAKPTVVAPVASASKPEQVDALIAAASVELHRSELVELDRVSA</sequence>
<name>A0A4Q2KSR4_9MICO</name>
<proteinExistence type="predicted"/>
<dbReference type="Pfam" id="PF00248">
    <property type="entry name" value="Aldo_ket_red"/>
    <property type="match status" value="1"/>
</dbReference>
<dbReference type="EMBL" id="SDPN01000046">
    <property type="protein sequence ID" value="RXZ67520.1"/>
    <property type="molecule type" value="Genomic_DNA"/>
</dbReference>
<dbReference type="PANTHER" id="PTHR43364:SF6">
    <property type="entry name" value="OXIDOREDUCTASE-RELATED"/>
    <property type="match status" value="1"/>
</dbReference>
<dbReference type="Proteomes" id="UP000293865">
    <property type="component" value="Unassembled WGS sequence"/>
</dbReference>
<evidence type="ECO:0000259" key="2">
    <source>
        <dbReference type="Pfam" id="PF00248"/>
    </source>
</evidence>
<dbReference type="PANTHER" id="PTHR43364">
    <property type="entry name" value="NADH-SPECIFIC METHYLGLYOXAL REDUCTASE-RELATED"/>
    <property type="match status" value="1"/>
</dbReference>
<reference evidence="3 4" key="1">
    <citation type="submission" date="2019-01" db="EMBL/GenBank/DDBJ databases">
        <title>Agromyces.</title>
        <authorList>
            <person name="Li J."/>
        </authorList>
    </citation>
    <scope>NUCLEOTIDE SEQUENCE [LARGE SCALE GENOMIC DNA]</scope>
    <source>
        <strain evidence="3 4">DSM 15934</strain>
    </source>
</reference>
<accession>A0A4Q2KSR4</accession>
<organism evidence="3 4">
    <name type="scientific">Agromyces albus</name>
    <dbReference type="NCBI Taxonomy" id="205332"/>
    <lineage>
        <taxon>Bacteria</taxon>
        <taxon>Bacillati</taxon>
        <taxon>Actinomycetota</taxon>
        <taxon>Actinomycetes</taxon>
        <taxon>Micrococcales</taxon>
        <taxon>Microbacteriaceae</taxon>
        <taxon>Agromyces</taxon>
    </lineage>
</organism>
<dbReference type="InterPro" id="IPR050523">
    <property type="entry name" value="AKR_Detox_Biosynth"/>
</dbReference>
<dbReference type="InterPro" id="IPR036812">
    <property type="entry name" value="NAD(P)_OxRdtase_dom_sf"/>
</dbReference>
<dbReference type="SUPFAM" id="SSF51430">
    <property type="entry name" value="NAD(P)-linked oxidoreductase"/>
    <property type="match status" value="1"/>
</dbReference>
<dbReference type="InterPro" id="IPR023210">
    <property type="entry name" value="NADP_OxRdtase_dom"/>
</dbReference>
<dbReference type="GO" id="GO:0005829">
    <property type="term" value="C:cytosol"/>
    <property type="evidence" value="ECO:0007669"/>
    <property type="project" value="TreeGrafter"/>
</dbReference>
<feature type="domain" description="NADP-dependent oxidoreductase" evidence="2">
    <location>
        <begin position="56"/>
        <end position="344"/>
    </location>
</feature>